<dbReference type="NCBIfam" id="TIGR00235">
    <property type="entry name" value="udk"/>
    <property type="match status" value="1"/>
</dbReference>
<dbReference type="GO" id="GO:0043771">
    <property type="term" value="F:cytidine kinase activity"/>
    <property type="evidence" value="ECO:0007669"/>
    <property type="project" value="RHEA"/>
</dbReference>
<accession>A0A3Q2Q582</accession>
<dbReference type="GO" id="GO:0005524">
    <property type="term" value="F:ATP binding"/>
    <property type="evidence" value="ECO:0007669"/>
    <property type="project" value="UniProtKB-KW"/>
</dbReference>
<feature type="domain" description="Phosphoribulokinase/uridine kinase" evidence="19">
    <location>
        <begin position="70"/>
        <end position="257"/>
    </location>
</feature>
<evidence type="ECO:0000256" key="4">
    <source>
        <dbReference type="ARBA" id="ARBA00005408"/>
    </source>
</evidence>
<dbReference type="InterPro" id="IPR006083">
    <property type="entry name" value="PRK/URK"/>
</dbReference>
<evidence type="ECO:0000259" key="20">
    <source>
        <dbReference type="Pfam" id="PF14681"/>
    </source>
</evidence>
<dbReference type="AlphaFoldDB" id="A0A3Q2Q582"/>
<feature type="region of interest" description="Disordered" evidence="18">
    <location>
        <begin position="18"/>
        <end position="38"/>
    </location>
</feature>
<feature type="domain" description="Phosphoribosyltransferase" evidence="20">
    <location>
        <begin position="296"/>
        <end position="499"/>
    </location>
</feature>
<evidence type="ECO:0000313" key="22">
    <source>
        <dbReference type="Proteomes" id="UP000265000"/>
    </source>
</evidence>
<dbReference type="Ensembl" id="ENSFHET00000030766.1">
    <property type="protein sequence ID" value="ENSFHEP00000021092.1"/>
    <property type="gene ID" value="ENSFHEG00000023102.1"/>
</dbReference>
<evidence type="ECO:0000256" key="1">
    <source>
        <dbReference type="ARBA" id="ARBA00004123"/>
    </source>
</evidence>
<comment type="function">
    <text evidence="15">May contribute to UTP accumulation needed for blast transformation and proliferation.</text>
</comment>
<dbReference type="GeneTree" id="ENSGT01020000230412"/>
<reference evidence="21" key="2">
    <citation type="submission" date="2025-09" db="UniProtKB">
        <authorList>
            <consortium name="Ensembl"/>
        </authorList>
    </citation>
    <scope>IDENTIFICATION</scope>
</reference>
<dbReference type="CDD" id="cd02023">
    <property type="entry name" value="UMPK"/>
    <property type="match status" value="1"/>
</dbReference>
<keyword evidence="11" id="KW-0832">Ubl conjugation</keyword>
<dbReference type="InterPro" id="IPR000836">
    <property type="entry name" value="PRTase_dom"/>
</dbReference>
<dbReference type="InterPro" id="IPR027417">
    <property type="entry name" value="P-loop_NTPase"/>
</dbReference>
<dbReference type="FunFam" id="3.40.50.2020:FF:000010">
    <property type="entry name" value="Uridine-cytidine kinase"/>
    <property type="match status" value="1"/>
</dbReference>
<comment type="similarity">
    <text evidence="4 17">Belongs to the uridine kinase family.</text>
</comment>
<dbReference type="InterPro" id="IPR029057">
    <property type="entry name" value="PRTase-like"/>
</dbReference>
<comment type="subcellular location">
    <subcellularLocation>
        <location evidence="2">Cytoplasm</location>
    </subcellularLocation>
    <subcellularLocation>
        <location evidence="1">Nucleus</location>
    </subcellularLocation>
</comment>
<keyword evidence="6" id="KW-0597">Phosphoprotein</keyword>
<comment type="subunit">
    <text evidence="16">Interacts with RNF19B.</text>
</comment>
<protein>
    <recommendedName>
        <fullName evidence="17">Uridine-cytidine kinase</fullName>
        <ecNumber evidence="17">2.7.1.48</ecNumber>
    </recommendedName>
</protein>
<keyword evidence="8 17" id="KW-0547">Nucleotide-binding</keyword>
<keyword evidence="7 17" id="KW-0808">Transferase</keyword>
<evidence type="ECO:0000256" key="6">
    <source>
        <dbReference type="ARBA" id="ARBA00022553"/>
    </source>
</evidence>
<dbReference type="STRING" id="8078.ENSFHEP00000021092"/>
<evidence type="ECO:0000256" key="18">
    <source>
        <dbReference type="SAM" id="MobiDB-lite"/>
    </source>
</evidence>
<evidence type="ECO:0000256" key="5">
    <source>
        <dbReference type="ARBA" id="ARBA00022490"/>
    </source>
</evidence>
<dbReference type="SUPFAM" id="SSF52540">
    <property type="entry name" value="P-loop containing nucleoside triphosphate hydrolases"/>
    <property type="match status" value="1"/>
</dbReference>
<dbReference type="GO" id="GO:0005634">
    <property type="term" value="C:nucleus"/>
    <property type="evidence" value="ECO:0007669"/>
    <property type="project" value="UniProtKB-SubCell"/>
</dbReference>
<dbReference type="UniPathway" id="UPA00579">
    <property type="reaction ID" value="UER00640"/>
</dbReference>
<dbReference type="GO" id="GO:0044211">
    <property type="term" value="P:CTP salvage"/>
    <property type="evidence" value="ECO:0007669"/>
    <property type="project" value="UniProtKB-UniPathway"/>
</dbReference>
<name>A0A3Q2Q582_FUNHE</name>
<proteinExistence type="inferred from homology"/>
<dbReference type="InterPro" id="IPR000764">
    <property type="entry name" value="Uridine_kinase-like"/>
</dbReference>
<comment type="catalytic activity">
    <reaction evidence="13 17">
        <text>cytidine + ATP = CMP + ADP + H(+)</text>
        <dbReference type="Rhea" id="RHEA:24674"/>
        <dbReference type="ChEBI" id="CHEBI:15378"/>
        <dbReference type="ChEBI" id="CHEBI:17562"/>
        <dbReference type="ChEBI" id="CHEBI:30616"/>
        <dbReference type="ChEBI" id="CHEBI:60377"/>
        <dbReference type="ChEBI" id="CHEBI:456216"/>
        <dbReference type="EC" id="2.7.1.48"/>
    </reaction>
</comment>
<dbReference type="PRINTS" id="PR00988">
    <property type="entry name" value="URIDINKINASE"/>
</dbReference>
<keyword evidence="5" id="KW-0963">Cytoplasm</keyword>
<dbReference type="Pfam" id="PF14681">
    <property type="entry name" value="UPRTase"/>
    <property type="match status" value="1"/>
</dbReference>
<organism evidence="21 22">
    <name type="scientific">Fundulus heteroclitus</name>
    <name type="common">Killifish</name>
    <name type="synonym">Mummichog</name>
    <dbReference type="NCBI Taxonomy" id="8078"/>
    <lineage>
        <taxon>Eukaryota</taxon>
        <taxon>Metazoa</taxon>
        <taxon>Chordata</taxon>
        <taxon>Craniata</taxon>
        <taxon>Vertebrata</taxon>
        <taxon>Euteleostomi</taxon>
        <taxon>Actinopterygii</taxon>
        <taxon>Neopterygii</taxon>
        <taxon>Teleostei</taxon>
        <taxon>Neoteleostei</taxon>
        <taxon>Acanthomorphata</taxon>
        <taxon>Ovalentaria</taxon>
        <taxon>Atherinomorphae</taxon>
        <taxon>Cyprinodontiformes</taxon>
        <taxon>Fundulidae</taxon>
        <taxon>Fundulus</taxon>
    </lineage>
</organism>
<keyword evidence="10 17" id="KW-0067">ATP-binding</keyword>
<evidence type="ECO:0000256" key="11">
    <source>
        <dbReference type="ARBA" id="ARBA00022843"/>
    </source>
</evidence>
<keyword evidence="12" id="KW-0539">Nucleus</keyword>
<evidence type="ECO:0000256" key="9">
    <source>
        <dbReference type="ARBA" id="ARBA00022777"/>
    </source>
</evidence>
<dbReference type="UniPathway" id="UPA00574">
    <property type="reaction ID" value="UER00637"/>
</dbReference>
<keyword evidence="22" id="KW-1185">Reference proteome</keyword>
<dbReference type="EC" id="2.7.1.48" evidence="17"/>
<evidence type="ECO:0000256" key="3">
    <source>
        <dbReference type="ARBA" id="ARBA00004690"/>
    </source>
</evidence>
<evidence type="ECO:0000256" key="13">
    <source>
        <dbReference type="ARBA" id="ARBA00047436"/>
    </source>
</evidence>
<dbReference type="GO" id="GO:0004849">
    <property type="term" value="F:uridine kinase activity"/>
    <property type="evidence" value="ECO:0007669"/>
    <property type="project" value="UniProtKB-EC"/>
</dbReference>
<dbReference type="Gene3D" id="3.40.50.300">
    <property type="entry name" value="P-loop containing nucleotide triphosphate hydrolases"/>
    <property type="match status" value="1"/>
</dbReference>
<evidence type="ECO:0000256" key="8">
    <source>
        <dbReference type="ARBA" id="ARBA00022741"/>
    </source>
</evidence>
<evidence type="ECO:0000259" key="19">
    <source>
        <dbReference type="Pfam" id="PF00485"/>
    </source>
</evidence>
<comment type="pathway">
    <text evidence="17">Pyrimidine metabolism; CTP biosynthesis via salvage pathway; CTP from cytidine: step 1/3.</text>
</comment>
<comment type="pathway">
    <text evidence="3 17">Pyrimidine metabolism; UMP biosynthesis via salvage pathway; UMP from uridine: step 1/1.</text>
</comment>
<comment type="catalytic activity">
    <reaction evidence="14 17">
        <text>uridine + ATP = UMP + ADP + H(+)</text>
        <dbReference type="Rhea" id="RHEA:16825"/>
        <dbReference type="ChEBI" id="CHEBI:15378"/>
        <dbReference type="ChEBI" id="CHEBI:16704"/>
        <dbReference type="ChEBI" id="CHEBI:30616"/>
        <dbReference type="ChEBI" id="CHEBI:57865"/>
        <dbReference type="ChEBI" id="CHEBI:456216"/>
        <dbReference type="EC" id="2.7.1.48"/>
    </reaction>
</comment>
<dbReference type="Pfam" id="PF00485">
    <property type="entry name" value="PRK"/>
    <property type="match status" value="1"/>
</dbReference>
<keyword evidence="9 17" id="KW-0418">Kinase</keyword>
<evidence type="ECO:0000256" key="16">
    <source>
        <dbReference type="ARBA" id="ARBA00065923"/>
    </source>
</evidence>
<evidence type="ECO:0000256" key="12">
    <source>
        <dbReference type="ARBA" id="ARBA00023242"/>
    </source>
</evidence>
<dbReference type="FunFam" id="3.40.50.300:FF:000200">
    <property type="entry name" value="Uridine-cytidine kinase"/>
    <property type="match status" value="1"/>
</dbReference>
<sequence>MNRNYLYRLRSGEDSLDRLLPHARAPRRKSTTSLRKTEPPLLRTGTRTIYTAGRPPWYDEHGAQSKEAFVIGLCGGSASGKTTVANKIIEALDVPWVVLLSMDSFYKVLSPEEQLLAAQNDYNFDHPAAFDFELLVATLRKLKQGKSVKIPVYDFTTHRRQKDWKNVYGASVIIFEGIMSFADKELLQLLDMKIFVDTDSDIQLVRRLRRDITERGRDIEGIIKQYNKFVKPAFEQYIEPTMRLADIVVPRGGGNMVAIDLIVQHVHSQLEEVSVALLASVQQTQPLPQTLSVLENTPQVRGLHTIIRNKETSRDEFIFYSKRLMRLLIEYALTFLPSQPCVVRTPQGPEYEGRSYNGKGITGVSILRAGETMEPALRAVCKDVRIGKILIQTNLDSGEPELHYLRLPKDISKDHVILMDSTVSTGAAAMMAVRVLLDHEVPEDKIMLVSLLMAELGVHSVAYAFPKVKIITTAVDKDLDEFFQVVPGIGDFGDRYFGTDGSISWRDDEDQEQLSM</sequence>
<evidence type="ECO:0000256" key="7">
    <source>
        <dbReference type="ARBA" id="ARBA00022679"/>
    </source>
</evidence>
<dbReference type="PANTHER" id="PTHR10285">
    <property type="entry name" value="URIDINE KINASE"/>
    <property type="match status" value="1"/>
</dbReference>
<evidence type="ECO:0000256" key="17">
    <source>
        <dbReference type="RuleBase" id="RU003825"/>
    </source>
</evidence>
<evidence type="ECO:0000256" key="14">
    <source>
        <dbReference type="ARBA" id="ARBA00048909"/>
    </source>
</evidence>
<dbReference type="SUPFAM" id="SSF53271">
    <property type="entry name" value="PRTase-like"/>
    <property type="match status" value="1"/>
</dbReference>
<dbReference type="CDD" id="cd06223">
    <property type="entry name" value="PRTases_typeI"/>
    <property type="match status" value="1"/>
</dbReference>
<dbReference type="GO" id="GO:0044206">
    <property type="term" value="P:UMP salvage"/>
    <property type="evidence" value="ECO:0007669"/>
    <property type="project" value="UniProtKB-UniPathway"/>
</dbReference>
<evidence type="ECO:0000313" key="21">
    <source>
        <dbReference type="Ensembl" id="ENSFHEP00000021092.1"/>
    </source>
</evidence>
<dbReference type="GO" id="GO:0005737">
    <property type="term" value="C:cytoplasm"/>
    <property type="evidence" value="ECO:0007669"/>
    <property type="project" value="UniProtKB-SubCell"/>
</dbReference>
<dbReference type="Proteomes" id="UP000265000">
    <property type="component" value="Unplaced"/>
</dbReference>
<evidence type="ECO:0000256" key="2">
    <source>
        <dbReference type="ARBA" id="ARBA00004496"/>
    </source>
</evidence>
<reference evidence="21" key="1">
    <citation type="submission" date="2025-08" db="UniProtKB">
        <authorList>
            <consortium name="Ensembl"/>
        </authorList>
    </citation>
    <scope>IDENTIFICATION</scope>
</reference>
<dbReference type="Gene3D" id="3.40.50.2020">
    <property type="match status" value="1"/>
</dbReference>
<evidence type="ECO:0000256" key="15">
    <source>
        <dbReference type="ARBA" id="ARBA00056790"/>
    </source>
</evidence>
<dbReference type="NCBIfam" id="NF004018">
    <property type="entry name" value="PRK05480.1"/>
    <property type="match status" value="1"/>
</dbReference>
<evidence type="ECO:0000256" key="10">
    <source>
        <dbReference type="ARBA" id="ARBA00022840"/>
    </source>
</evidence>